<gene>
    <name evidence="4" type="ORF">DH2020_000295</name>
</gene>
<dbReference type="EMBL" id="JABTTQ020000001">
    <property type="protein sequence ID" value="KAK6163431.1"/>
    <property type="molecule type" value="Genomic_DNA"/>
</dbReference>
<dbReference type="SMART" id="SM00733">
    <property type="entry name" value="Mterf"/>
    <property type="match status" value="5"/>
</dbReference>
<dbReference type="InterPro" id="IPR003690">
    <property type="entry name" value="MTERF"/>
</dbReference>
<comment type="caution">
    <text evidence="4">The sequence shown here is derived from an EMBL/GenBank/DDBJ whole genome shotgun (WGS) entry which is preliminary data.</text>
</comment>
<accession>A0ABR0XW45</accession>
<keyword evidence="2" id="KW-0804">Transcription</keyword>
<keyword evidence="3" id="KW-0809">Transit peptide</keyword>
<dbReference type="PANTHER" id="PTHR13068:SF166">
    <property type="entry name" value="TRANSCRIPTION TERMINATION FACTOR MTERF15, MITOCHONDRIAL-LIKE"/>
    <property type="match status" value="1"/>
</dbReference>
<sequence length="392" mass="44976">MPGFTCKRALHRANCFGLNYYFHLPKIRFLGFNLFSSAPRDAVKPSSKNANQDSFAVNYLIDVHGFSRASALKASQVLHIKSSKKPDVVIDLFKSFGLNDSYISSMFRKRPILLQFTKEKLMEKIEFFKSLGFSSSEIPRVLAAGDVLLASLKTKTIPSYNFLKNLFASDKDLLRCVKGYPLILASPRTLAANIQTLRHVGLPDSNIAYMVRHNPRAMLVSCHKFSEAVTEAENIGFNPLRISFVKGIWALNNCKSTWKEKMEEYKRWGMSEDEVLATFRKYPWFMITSADKIRRVFELLVNEMGQTYSIVMKRPPIVSLSIEKRIFPRCAVYQILLSKDLVKPNGLGQMLVCTEEMFLKKYVKMYKEEAPDILKLYHERLGLSKRVDCKND</sequence>
<dbReference type="Pfam" id="PF02536">
    <property type="entry name" value="mTERF"/>
    <property type="match status" value="2"/>
</dbReference>
<dbReference type="PANTHER" id="PTHR13068">
    <property type="entry name" value="CGI-12 PROTEIN-RELATED"/>
    <property type="match status" value="1"/>
</dbReference>
<evidence type="ECO:0000256" key="1">
    <source>
        <dbReference type="ARBA" id="ARBA00007692"/>
    </source>
</evidence>
<keyword evidence="5" id="KW-1185">Reference proteome</keyword>
<dbReference type="Proteomes" id="UP001318860">
    <property type="component" value="Unassembled WGS sequence"/>
</dbReference>
<keyword evidence="2" id="KW-0805">Transcription regulation</keyword>
<dbReference type="InterPro" id="IPR038538">
    <property type="entry name" value="MTERF_sf"/>
</dbReference>
<dbReference type="Gene3D" id="1.25.70.10">
    <property type="entry name" value="Transcription termination factor 3, mitochondrial"/>
    <property type="match status" value="2"/>
</dbReference>
<organism evidence="4 5">
    <name type="scientific">Rehmannia glutinosa</name>
    <name type="common">Chinese foxglove</name>
    <dbReference type="NCBI Taxonomy" id="99300"/>
    <lineage>
        <taxon>Eukaryota</taxon>
        <taxon>Viridiplantae</taxon>
        <taxon>Streptophyta</taxon>
        <taxon>Embryophyta</taxon>
        <taxon>Tracheophyta</taxon>
        <taxon>Spermatophyta</taxon>
        <taxon>Magnoliopsida</taxon>
        <taxon>eudicotyledons</taxon>
        <taxon>Gunneridae</taxon>
        <taxon>Pentapetalae</taxon>
        <taxon>asterids</taxon>
        <taxon>lamiids</taxon>
        <taxon>Lamiales</taxon>
        <taxon>Orobanchaceae</taxon>
        <taxon>Rehmannieae</taxon>
        <taxon>Rehmannia</taxon>
    </lineage>
</organism>
<protein>
    <submittedName>
        <fullName evidence="4">Uncharacterized protein</fullName>
    </submittedName>
</protein>
<proteinExistence type="inferred from homology"/>
<evidence type="ECO:0000313" key="5">
    <source>
        <dbReference type="Proteomes" id="UP001318860"/>
    </source>
</evidence>
<reference evidence="4 5" key="1">
    <citation type="journal article" date="2021" name="Comput. Struct. Biotechnol. J.">
        <title>De novo genome assembly of the potent medicinal plant Rehmannia glutinosa using nanopore technology.</title>
        <authorList>
            <person name="Ma L."/>
            <person name="Dong C."/>
            <person name="Song C."/>
            <person name="Wang X."/>
            <person name="Zheng X."/>
            <person name="Niu Y."/>
            <person name="Chen S."/>
            <person name="Feng W."/>
        </authorList>
    </citation>
    <scope>NUCLEOTIDE SEQUENCE [LARGE SCALE GENOMIC DNA]</scope>
    <source>
        <strain evidence="4">DH-2019</strain>
    </source>
</reference>
<comment type="similarity">
    <text evidence="1">Belongs to the mTERF family.</text>
</comment>
<evidence type="ECO:0000313" key="4">
    <source>
        <dbReference type="EMBL" id="KAK6163431.1"/>
    </source>
</evidence>
<evidence type="ECO:0000256" key="3">
    <source>
        <dbReference type="ARBA" id="ARBA00022946"/>
    </source>
</evidence>
<name>A0ABR0XW45_REHGL</name>
<evidence type="ECO:0000256" key="2">
    <source>
        <dbReference type="ARBA" id="ARBA00022472"/>
    </source>
</evidence>
<keyword evidence="2" id="KW-0806">Transcription termination</keyword>